<gene>
    <name evidence="10" type="ORF">ElyMa_005796700</name>
</gene>
<feature type="site" description="Cleavage; by autolysis" evidence="9">
    <location>
        <begin position="143"/>
        <end position="144"/>
    </location>
</feature>
<evidence type="ECO:0000256" key="4">
    <source>
        <dbReference type="ARBA" id="ARBA00022801"/>
    </source>
</evidence>
<dbReference type="Gene3D" id="3.60.20.30">
    <property type="entry name" value="(Glycosyl)asparaginase"/>
    <property type="match status" value="1"/>
</dbReference>
<organism evidence="10 11">
    <name type="scientific">Elysia marginata</name>
    <dbReference type="NCBI Taxonomy" id="1093978"/>
    <lineage>
        <taxon>Eukaryota</taxon>
        <taxon>Metazoa</taxon>
        <taxon>Spiralia</taxon>
        <taxon>Lophotrochozoa</taxon>
        <taxon>Mollusca</taxon>
        <taxon>Gastropoda</taxon>
        <taxon>Heterobranchia</taxon>
        <taxon>Euthyneura</taxon>
        <taxon>Panpulmonata</taxon>
        <taxon>Sacoglossa</taxon>
        <taxon>Placobranchoidea</taxon>
        <taxon>Plakobranchidae</taxon>
        <taxon>Elysia</taxon>
    </lineage>
</organism>
<reference evidence="10 11" key="1">
    <citation type="journal article" date="2021" name="Elife">
        <title>Chloroplast acquisition without the gene transfer in kleptoplastic sea slugs, Plakobranchus ocellatus.</title>
        <authorList>
            <person name="Maeda T."/>
            <person name="Takahashi S."/>
            <person name="Yoshida T."/>
            <person name="Shimamura S."/>
            <person name="Takaki Y."/>
            <person name="Nagai Y."/>
            <person name="Toyoda A."/>
            <person name="Suzuki Y."/>
            <person name="Arimoto A."/>
            <person name="Ishii H."/>
            <person name="Satoh N."/>
            <person name="Nishiyama T."/>
            <person name="Hasebe M."/>
            <person name="Maruyama T."/>
            <person name="Minagawa J."/>
            <person name="Obokata J."/>
            <person name="Shigenobu S."/>
        </authorList>
    </citation>
    <scope>NUCLEOTIDE SEQUENCE [LARGE SCALE GENOMIC DNA]</scope>
</reference>
<comment type="catalytic activity">
    <reaction evidence="6">
        <text>L-asparagine + H2O = L-aspartate + NH4(+)</text>
        <dbReference type="Rhea" id="RHEA:21016"/>
        <dbReference type="ChEBI" id="CHEBI:15377"/>
        <dbReference type="ChEBI" id="CHEBI:28938"/>
        <dbReference type="ChEBI" id="CHEBI:29991"/>
        <dbReference type="ChEBI" id="CHEBI:58048"/>
        <dbReference type="EC" id="3.5.1.1"/>
    </reaction>
</comment>
<dbReference type="GO" id="GO:0005737">
    <property type="term" value="C:cytoplasm"/>
    <property type="evidence" value="ECO:0007669"/>
    <property type="project" value="TreeGrafter"/>
</dbReference>
<evidence type="ECO:0000256" key="3">
    <source>
        <dbReference type="ARBA" id="ARBA00022670"/>
    </source>
</evidence>
<sequence>MTFESTIIVHGGARTVNTDDRDLFQDGVKAAARQGYTVLTRGGSAVDAVVAAVSAMEDDSTLNAGHGSRLTMRGEVEVDAIVIDGQTLDSGAVCALRGCANPVQLARLVMDKLATERTRAELQQHFEMSSSERSASIPQQVCDTVGAVAMDAYGNLAAATSTGGITAKLPGRVGDSPIIGSGAYADNTVGAVSTTGQGEFIMKVCLARRVGELLEKGWNCRNRN</sequence>
<dbReference type="SUPFAM" id="SSF56235">
    <property type="entry name" value="N-terminal nucleophile aminohydrolases (Ntn hydrolases)"/>
    <property type="match status" value="1"/>
</dbReference>
<comment type="catalytic activity">
    <reaction evidence="1">
        <text>Cleavage of a beta-linked Asp residue from the N-terminus of a polypeptide.</text>
        <dbReference type="EC" id="3.4.19.5"/>
    </reaction>
</comment>
<keyword evidence="11" id="KW-1185">Reference proteome</keyword>
<dbReference type="GO" id="GO:0004067">
    <property type="term" value="F:asparaginase activity"/>
    <property type="evidence" value="ECO:0007669"/>
    <property type="project" value="UniProtKB-EC"/>
</dbReference>
<proteinExistence type="inferred from homology"/>
<keyword evidence="3" id="KW-0645">Protease</keyword>
<evidence type="ECO:0000256" key="7">
    <source>
        <dbReference type="PIRSR" id="PIRSR600246-1"/>
    </source>
</evidence>
<dbReference type="PANTHER" id="PTHR10188:SF43">
    <property type="entry name" value="ASPARAGINASE (EUROFUNG)"/>
    <property type="match status" value="1"/>
</dbReference>
<dbReference type="EMBL" id="BMAT01011635">
    <property type="protein sequence ID" value="GFR76272.1"/>
    <property type="molecule type" value="Genomic_DNA"/>
</dbReference>
<dbReference type="FunFam" id="3.60.20.30:FF:000001">
    <property type="entry name" value="Isoaspartyl peptidase/L-asparaginase"/>
    <property type="match status" value="1"/>
</dbReference>
<feature type="active site" description="Nucleophile" evidence="7">
    <location>
        <position position="144"/>
    </location>
</feature>
<evidence type="ECO:0000256" key="8">
    <source>
        <dbReference type="PIRSR" id="PIRSR600246-2"/>
    </source>
</evidence>
<evidence type="ECO:0000256" key="6">
    <source>
        <dbReference type="ARBA" id="ARBA00049366"/>
    </source>
</evidence>
<dbReference type="InterPro" id="IPR029055">
    <property type="entry name" value="Ntn_hydrolases_N"/>
</dbReference>
<dbReference type="Pfam" id="PF01112">
    <property type="entry name" value="Asparaginase_2"/>
    <property type="match status" value="2"/>
</dbReference>
<evidence type="ECO:0000256" key="9">
    <source>
        <dbReference type="PIRSR" id="PIRSR600246-3"/>
    </source>
</evidence>
<name>A0AAV4FSD1_9GAST</name>
<comment type="similarity">
    <text evidence="2">Belongs to the Ntn-hydrolase family.</text>
</comment>
<dbReference type="GO" id="GO:0006508">
    <property type="term" value="P:proteolysis"/>
    <property type="evidence" value="ECO:0007669"/>
    <property type="project" value="UniProtKB-KW"/>
</dbReference>
<accession>A0AAV4FSD1</accession>
<dbReference type="AlphaFoldDB" id="A0AAV4FSD1"/>
<keyword evidence="4" id="KW-0378">Hydrolase</keyword>
<keyword evidence="5" id="KW-0068">Autocatalytic cleavage</keyword>
<dbReference type="InterPro" id="IPR000246">
    <property type="entry name" value="Peptidase_T2"/>
</dbReference>
<dbReference type="PANTHER" id="PTHR10188">
    <property type="entry name" value="L-ASPARAGINASE"/>
    <property type="match status" value="1"/>
</dbReference>
<feature type="binding site" evidence="8">
    <location>
        <begin position="172"/>
        <end position="175"/>
    </location>
    <ligand>
        <name>substrate</name>
    </ligand>
</feature>
<protein>
    <submittedName>
        <fullName evidence="10">Isoaspartyl peptidase/L-asparaginase</fullName>
    </submittedName>
</protein>
<evidence type="ECO:0000313" key="11">
    <source>
        <dbReference type="Proteomes" id="UP000762676"/>
    </source>
</evidence>
<dbReference type="Proteomes" id="UP000762676">
    <property type="component" value="Unassembled WGS sequence"/>
</dbReference>
<comment type="caution">
    <text evidence="10">The sequence shown here is derived from an EMBL/GenBank/DDBJ whole genome shotgun (WGS) entry which is preliminary data.</text>
</comment>
<evidence type="ECO:0000256" key="1">
    <source>
        <dbReference type="ARBA" id="ARBA00000306"/>
    </source>
</evidence>
<evidence type="ECO:0000256" key="2">
    <source>
        <dbReference type="ARBA" id="ARBA00010872"/>
    </source>
</evidence>
<evidence type="ECO:0000256" key="5">
    <source>
        <dbReference type="ARBA" id="ARBA00022813"/>
    </source>
</evidence>
<evidence type="ECO:0000313" key="10">
    <source>
        <dbReference type="EMBL" id="GFR76272.1"/>
    </source>
</evidence>
<feature type="binding site" evidence="8">
    <location>
        <begin position="195"/>
        <end position="198"/>
    </location>
    <ligand>
        <name>substrate</name>
    </ligand>
</feature>
<dbReference type="GO" id="GO:0008798">
    <property type="term" value="F:beta-aspartyl-peptidase activity"/>
    <property type="evidence" value="ECO:0007669"/>
    <property type="project" value="UniProtKB-EC"/>
</dbReference>